<evidence type="ECO:0000313" key="2">
    <source>
        <dbReference type="EMBL" id="BBX18590.1"/>
    </source>
</evidence>
<dbReference type="Proteomes" id="UP000467006">
    <property type="component" value="Chromosome"/>
</dbReference>
<protein>
    <recommendedName>
        <fullName evidence="4">Alpha/beta hydrolase</fullName>
    </recommendedName>
</protein>
<reference evidence="2 3" key="1">
    <citation type="journal article" date="2019" name="Emerg. Microbes Infect.">
        <title>Comprehensive subspecies identification of 175 nontuberculous mycobacteria species based on 7547 genomic profiles.</title>
        <authorList>
            <person name="Matsumoto Y."/>
            <person name="Kinjo T."/>
            <person name="Motooka D."/>
            <person name="Nabeya D."/>
            <person name="Jung N."/>
            <person name="Uechi K."/>
            <person name="Horii T."/>
            <person name="Iida T."/>
            <person name="Fujita J."/>
            <person name="Nakamura S."/>
        </authorList>
    </citation>
    <scope>NUCLEOTIDE SEQUENCE [LARGE SCALE GENOMIC DNA]</scope>
    <source>
        <strain evidence="2 3">JCM 6396</strain>
    </source>
</reference>
<evidence type="ECO:0008006" key="4">
    <source>
        <dbReference type="Google" id="ProtNLM"/>
    </source>
</evidence>
<feature type="compositionally biased region" description="Acidic residues" evidence="1">
    <location>
        <begin position="109"/>
        <end position="130"/>
    </location>
</feature>
<evidence type="ECO:0000256" key="1">
    <source>
        <dbReference type="SAM" id="MobiDB-lite"/>
    </source>
</evidence>
<dbReference type="KEGG" id="mdu:MDUV_34500"/>
<feature type="region of interest" description="Disordered" evidence="1">
    <location>
        <begin position="40"/>
        <end position="152"/>
    </location>
</feature>
<proteinExistence type="predicted"/>
<keyword evidence="3" id="KW-1185">Reference proteome</keyword>
<accession>A0A7I7K340</accession>
<dbReference type="Gene3D" id="3.40.50.1820">
    <property type="entry name" value="alpha/beta hydrolase"/>
    <property type="match status" value="1"/>
</dbReference>
<name>A0A7I7K340_9MYCO</name>
<organism evidence="2 3">
    <name type="scientific">Mycolicibacterium duvalii</name>
    <dbReference type="NCBI Taxonomy" id="39688"/>
    <lineage>
        <taxon>Bacteria</taxon>
        <taxon>Bacillati</taxon>
        <taxon>Actinomycetota</taxon>
        <taxon>Actinomycetes</taxon>
        <taxon>Mycobacteriales</taxon>
        <taxon>Mycobacteriaceae</taxon>
        <taxon>Mycolicibacterium</taxon>
    </lineage>
</organism>
<evidence type="ECO:0000313" key="3">
    <source>
        <dbReference type="Proteomes" id="UP000467006"/>
    </source>
</evidence>
<sequence length="584" mass="59828">MPDSGAKGRGLSMRRRVTSLVGAGIVTAGLSAAMLAGAGVADAETGDGPDTRSSATSADTGSARAETRADRTETRRERRQRSGTRPVEAVVEHESVDTEPVEEKPTQEEPTETEPTQEEPTETEPTETEPAETAPAETGPVDEPAEEPDPRPVERRIVATEAAAPDAAAPTESPASVRRALRNAEASAAATGPGRPTVLSLLGSAVFNVYGLALRVLGGPPILPRDSDVTVSTSMLEIDCGDGYRALADWYVPDGPPPTRLIYFQHGFLAAGPFYSHTAARLAEATDSVVVTVSLTSNFLACDGCWLGGSPMHQAVAKLFAADSTALADSAQAAGYGTLLAGVDDVVFVGHSLGGGLAAGAAGAMAGAGTLDRLAGVVMLDGVGFGPVVPNALAALPVDVPVFNLSGKSYFWNQNGAANTALATARPGAFTGVRLIGGLHSDPMTGGNPLVQLSLNLVTGISRAENVKAAELLSAAWINDMFAGLGPDLQSPYYGAAGEVLQIATSRGPAQAYVSPGPPERLTLIDVVFTAFSQWIFTLNLTGCLPASDTGAAHLSKNSTPNTALSLDDGAKPGQSIGQHVCTG</sequence>
<feature type="region of interest" description="Disordered" evidence="1">
    <location>
        <begin position="564"/>
        <end position="584"/>
    </location>
</feature>
<feature type="compositionally biased region" description="Polar residues" evidence="1">
    <location>
        <begin position="51"/>
        <end position="60"/>
    </location>
</feature>
<dbReference type="SUPFAM" id="SSF53474">
    <property type="entry name" value="alpha/beta-Hydrolases"/>
    <property type="match status" value="1"/>
</dbReference>
<feature type="compositionally biased region" description="Basic and acidic residues" evidence="1">
    <location>
        <begin position="65"/>
        <end position="76"/>
    </location>
</feature>
<gene>
    <name evidence="2" type="ORF">MDUV_34500</name>
</gene>
<feature type="compositionally biased region" description="Basic and acidic residues" evidence="1">
    <location>
        <begin position="90"/>
        <end position="107"/>
    </location>
</feature>
<dbReference type="AlphaFoldDB" id="A0A7I7K340"/>
<dbReference type="InterPro" id="IPR029058">
    <property type="entry name" value="AB_hydrolase_fold"/>
</dbReference>
<dbReference type="EMBL" id="AP022563">
    <property type="protein sequence ID" value="BBX18590.1"/>
    <property type="molecule type" value="Genomic_DNA"/>
</dbReference>